<feature type="region of interest" description="Disordered" evidence="1">
    <location>
        <begin position="16"/>
        <end position="73"/>
    </location>
</feature>
<gene>
    <name evidence="2" type="ORF">GBAR_LOCUS9434</name>
</gene>
<sequence length="233" mass="25854">MLDGFDFSTSVSMCQALASDEEDDDESTHYRGGRRGPLPHTADNPGKLSSTLMKTLRLGEEEEAYRHSGGHPANALTLDEVHERENISHAPHSPLSYSETADQSAFNRLVAVLQSSGAIQDEPPQPPLPHKLPRPPVPLTMPHHHRLQDYSMSGRLRGSVEVWSQGVRIHAEKEMRFDEDFAGGSSSSSNLPMRGSRPWLATIQRPPFTQLVSAERRLRAARKTSSFPPPHAR</sequence>
<organism evidence="2 3">
    <name type="scientific">Geodia barretti</name>
    <name type="common">Barrett's horny sponge</name>
    <dbReference type="NCBI Taxonomy" id="519541"/>
    <lineage>
        <taxon>Eukaryota</taxon>
        <taxon>Metazoa</taxon>
        <taxon>Porifera</taxon>
        <taxon>Demospongiae</taxon>
        <taxon>Heteroscleromorpha</taxon>
        <taxon>Tetractinellida</taxon>
        <taxon>Astrophorina</taxon>
        <taxon>Geodiidae</taxon>
        <taxon>Geodia</taxon>
    </lineage>
</organism>
<reference evidence="2" key="1">
    <citation type="submission" date="2023-03" db="EMBL/GenBank/DDBJ databases">
        <authorList>
            <person name="Steffen K."/>
            <person name="Cardenas P."/>
        </authorList>
    </citation>
    <scope>NUCLEOTIDE SEQUENCE</scope>
</reference>
<evidence type="ECO:0000313" key="3">
    <source>
        <dbReference type="Proteomes" id="UP001174909"/>
    </source>
</evidence>
<dbReference type="AlphaFoldDB" id="A0AA35RP52"/>
<dbReference type="EMBL" id="CASHTH010001425">
    <property type="protein sequence ID" value="CAI8015150.1"/>
    <property type="molecule type" value="Genomic_DNA"/>
</dbReference>
<comment type="caution">
    <text evidence="2">The sequence shown here is derived from an EMBL/GenBank/DDBJ whole genome shotgun (WGS) entry which is preliminary data.</text>
</comment>
<evidence type="ECO:0000256" key="1">
    <source>
        <dbReference type="SAM" id="MobiDB-lite"/>
    </source>
</evidence>
<keyword evidence="3" id="KW-1185">Reference proteome</keyword>
<accession>A0AA35RP52</accession>
<proteinExistence type="predicted"/>
<protein>
    <submittedName>
        <fullName evidence="2">Uncharacterized protein</fullName>
    </submittedName>
</protein>
<dbReference type="Proteomes" id="UP001174909">
    <property type="component" value="Unassembled WGS sequence"/>
</dbReference>
<feature type="non-terminal residue" evidence="2">
    <location>
        <position position="1"/>
    </location>
</feature>
<evidence type="ECO:0000313" key="2">
    <source>
        <dbReference type="EMBL" id="CAI8015150.1"/>
    </source>
</evidence>
<name>A0AA35RP52_GEOBA</name>